<keyword evidence="4" id="KW-1185">Reference proteome</keyword>
<organism evidence="3 4">
    <name type="scientific">Sphaerisporangium flaviroseum</name>
    <dbReference type="NCBI Taxonomy" id="509199"/>
    <lineage>
        <taxon>Bacteria</taxon>
        <taxon>Bacillati</taxon>
        <taxon>Actinomycetota</taxon>
        <taxon>Actinomycetes</taxon>
        <taxon>Streptosporangiales</taxon>
        <taxon>Streptosporangiaceae</taxon>
        <taxon>Sphaerisporangium</taxon>
    </lineage>
</organism>
<feature type="domain" description="Transposase IS204/IS1001/IS1096/IS1165 DDE" evidence="2">
    <location>
        <begin position="56"/>
        <end position="104"/>
    </location>
</feature>
<evidence type="ECO:0000313" key="3">
    <source>
        <dbReference type="EMBL" id="GAA3787402.1"/>
    </source>
</evidence>
<dbReference type="InterPro" id="IPR047951">
    <property type="entry name" value="Transpos_ISL3"/>
</dbReference>
<feature type="region of interest" description="Disordered" evidence="1">
    <location>
        <begin position="127"/>
        <end position="153"/>
    </location>
</feature>
<dbReference type="PANTHER" id="PTHR33498">
    <property type="entry name" value="TRANSPOSASE FOR INSERTION SEQUENCE ELEMENT IS1557"/>
    <property type="match status" value="1"/>
</dbReference>
<gene>
    <name evidence="3" type="ORF">GCM10022226_02090</name>
</gene>
<evidence type="ECO:0000259" key="2">
    <source>
        <dbReference type="Pfam" id="PF01610"/>
    </source>
</evidence>
<dbReference type="RefSeq" id="WP_425566829.1">
    <property type="nucleotide sequence ID" value="NZ_BAAAZR010000001.1"/>
</dbReference>
<dbReference type="PANTHER" id="PTHR33498:SF1">
    <property type="entry name" value="TRANSPOSASE FOR INSERTION SEQUENCE ELEMENT IS1557"/>
    <property type="match status" value="1"/>
</dbReference>
<dbReference type="InterPro" id="IPR002560">
    <property type="entry name" value="Transposase_DDE"/>
</dbReference>
<protein>
    <recommendedName>
        <fullName evidence="2">Transposase IS204/IS1001/IS1096/IS1165 DDE domain-containing protein</fullName>
    </recommendedName>
</protein>
<dbReference type="Pfam" id="PF01610">
    <property type="entry name" value="DDE_Tnp_ISL3"/>
    <property type="match status" value="1"/>
</dbReference>
<dbReference type="Proteomes" id="UP001500888">
    <property type="component" value="Unassembled WGS sequence"/>
</dbReference>
<reference evidence="4" key="1">
    <citation type="journal article" date="2019" name="Int. J. Syst. Evol. Microbiol.">
        <title>The Global Catalogue of Microorganisms (GCM) 10K type strain sequencing project: providing services to taxonomists for standard genome sequencing and annotation.</title>
        <authorList>
            <consortium name="The Broad Institute Genomics Platform"/>
            <consortium name="The Broad Institute Genome Sequencing Center for Infectious Disease"/>
            <person name="Wu L."/>
            <person name="Ma J."/>
        </authorList>
    </citation>
    <scope>NUCLEOTIDE SEQUENCE [LARGE SCALE GENOMIC DNA]</scope>
    <source>
        <strain evidence="4">JCM 16908</strain>
    </source>
</reference>
<name>A0ABP7HF60_9ACTN</name>
<evidence type="ECO:0000256" key="1">
    <source>
        <dbReference type="SAM" id="MobiDB-lite"/>
    </source>
</evidence>
<proteinExistence type="predicted"/>
<accession>A0ABP7HF60</accession>
<evidence type="ECO:0000313" key="4">
    <source>
        <dbReference type="Proteomes" id="UP001500888"/>
    </source>
</evidence>
<sequence length="153" mass="16928">MCRISEVLGRNAGKHWERSSGSARPRPDTSGRRRLTLLRLIRCLPDPEPNSGPQVLGVDDFALRRGHAYGTILIDITTSRPVEVLPERSSDALAAWLSDHPGVQIICRDRAEVQRLRGRPVRFPTAGMAGPLRMTGRSNGGSIGLHVAERHRR</sequence>
<comment type="caution">
    <text evidence="3">The sequence shown here is derived from an EMBL/GenBank/DDBJ whole genome shotgun (WGS) entry which is preliminary data.</text>
</comment>
<dbReference type="EMBL" id="BAAAZR010000001">
    <property type="protein sequence ID" value="GAA3787402.1"/>
    <property type="molecule type" value="Genomic_DNA"/>
</dbReference>